<reference evidence="2" key="1">
    <citation type="journal article" date="2014" name="Int. J. Syst. Evol. Microbiol.">
        <title>Complete genome sequence of Corynebacterium casei LMG S-19264T (=DSM 44701T), isolated from a smear-ripened cheese.</title>
        <authorList>
            <consortium name="US DOE Joint Genome Institute (JGI-PGF)"/>
            <person name="Walter F."/>
            <person name="Albersmeier A."/>
            <person name="Kalinowski J."/>
            <person name="Ruckert C."/>
        </authorList>
    </citation>
    <scope>NUCLEOTIDE SEQUENCE</scope>
    <source>
        <strain evidence="2">CGMCC 1.15448</strain>
    </source>
</reference>
<dbReference type="GO" id="GO:0016491">
    <property type="term" value="F:oxidoreductase activity"/>
    <property type="evidence" value="ECO:0007669"/>
    <property type="project" value="InterPro"/>
</dbReference>
<dbReference type="RefSeq" id="WP_188929204.1">
    <property type="nucleotide sequence ID" value="NZ_BMJC01000001.1"/>
</dbReference>
<dbReference type="InterPro" id="IPR036249">
    <property type="entry name" value="Thioredoxin-like_sf"/>
</dbReference>
<sequence>MRKGLALTWLVLLFAGIAAIFWWYDWKYSLPTPVPVNYHAVGIGTPVTLPPSAAALLPANEKPLFLHFFNPDCPCSRFNMPQFSALVKQYGKEAVFAIVVMSPKQFSAEDIQSKFNLPYPVPVLRDSAVAAACGVYSTPQAVIIDQNRHLYYRGNYNRSRYCSDEKTGFARLALAGLLDYHYSQTFSPLALTAYGCSLPTCHK</sequence>
<accession>A0A8J2U9U4</accession>
<evidence type="ECO:0000313" key="2">
    <source>
        <dbReference type="EMBL" id="GGA88988.1"/>
    </source>
</evidence>
<comment type="caution">
    <text evidence="2">The sequence shown here is derived from an EMBL/GenBank/DDBJ whole genome shotgun (WGS) entry which is preliminary data.</text>
</comment>
<gene>
    <name evidence="2" type="ORF">GCM10011511_10300</name>
</gene>
<reference evidence="2" key="2">
    <citation type="submission" date="2020-09" db="EMBL/GenBank/DDBJ databases">
        <authorList>
            <person name="Sun Q."/>
            <person name="Zhou Y."/>
        </authorList>
    </citation>
    <scope>NUCLEOTIDE SEQUENCE</scope>
    <source>
        <strain evidence="2">CGMCC 1.15448</strain>
    </source>
</reference>
<dbReference type="AlphaFoldDB" id="A0A8J2U9U4"/>
<dbReference type="SUPFAM" id="SSF52833">
    <property type="entry name" value="Thioredoxin-like"/>
    <property type="match status" value="1"/>
</dbReference>
<dbReference type="GO" id="GO:0016209">
    <property type="term" value="F:antioxidant activity"/>
    <property type="evidence" value="ECO:0007669"/>
    <property type="project" value="InterPro"/>
</dbReference>
<protein>
    <recommendedName>
        <fullName evidence="1">DUF6436 domain-containing protein</fullName>
    </recommendedName>
</protein>
<name>A0A8J2U9U4_9BACT</name>
<feature type="domain" description="DUF6436" evidence="1">
    <location>
        <begin position="58"/>
        <end position="196"/>
    </location>
</feature>
<dbReference type="InterPro" id="IPR045494">
    <property type="entry name" value="DUF6436"/>
</dbReference>
<organism evidence="2 3">
    <name type="scientific">Puia dinghuensis</name>
    <dbReference type="NCBI Taxonomy" id="1792502"/>
    <lineage>
        <taxon>Bacteria</taxon>
        <taxon>Pseudomonadati</taxon>
        <taxon>Bacteroidota</taxon>
        <taxon>Chitinophagia</taxon>
        <taxon>Chitinophagales</taxon>
        <taxon>Chitinophagaceae</taxon>
        <taxon>Puia</taxon>
    </lineage>
</organism>
<evidence type="ECO:0000313" key="3">
    <source>
        <dbReference type="Proteomes" id="UP000607559"/>
    </source>
</evidence>
<keyword evidence="3" id="KW-1185">Reference proteome</keyword>
<dbReference type="Pfam" id="PF20029">
    <property type="entry name" value="DUF6436"/>
    <property type="match status" value="1"/>
</dbReference>
<dbReference type="Gene3D" id="3.40.30.10">
    <property type="entry name" value="Glutaredoxin"/>
    <property type="match status" value="1"/>
</dbReference>
<dbReference type="EMBL" id="BMJC01000001">
    <property type="protein sequence ID" value="GGA88988.1"/>
    <property type="molecule type" value="Genomic_DNA"/>
</dbReference>
<evidence type="ECO:0000259" key="1">
    <source>
        <dbReference type="Pfam" id="PF20029"/>
    </source>
</evidence>
<dbReference type="Proteomes" id="UP000607559">
    <property type="component" value="Unassembled WGS sequence"/>
</dbReference>
<proteinExistence type="predicted"/>